<proteinExistence type="predicted"/>
<evidence type="ECO:0000256" key="2">
    <source>
        <dbReference type="SAM" id="SignalP"/>
    </source>
</evidence>
<feature type="chain" id="PRO_5038686048" evidence="2">
    <location>
        <begin position="21"/>
        <end position="399"/>
    </location>
</feature>
<feature type="signal peptide" evidence="2">
    <location>
        <begin position="1"/>
        <end position="20"/>
    </location>
</feature>
<organism evidence="4 5">
    <name type="scientific">Actinophytocola oryzae</name>
    <dbReference type="NCBI Taxonomy" id="502181"/>
    <lineage>
        <taxon>Bacteria</taxon>
        <taxon>Bacillati</taxon>
        <taxon>Actinomycetota</taxon>
        <taxon>Actinomycetes</taxon>
        <taxon>Pseudonocardiales</taxon>
        <taxon>Pseudonocardiaceae</taxon>
    </lineage>
</organism>
<dbReference type="InterPro" id="IPR036737">
    <property type="entry name" value="OmpA-like_sf"/>
</dbReference>
<dbReference type="PANTHER" id="PTHR30329">
    <property type="entry name" value="STATOR ELEMENT OF FLAGELLAR MOTOR COMPLEX"/>
    <property type="match status" value="1"/>
</dbReference>
<comment type="caution">
    <text evidence="4">The sequence shown here is derived from an EMBL/GenBank/DDBJ whole genome shotgun (WGS) entry which is preliminary data.</text>
</comment>
<dbReference type="InterPro" id="IPR006665">
    <property type="entry name" value="OmpA-like"/>
</dbReference>
<evidence type="ECO:0000313" key="5">
    <source>
        <dbReference type="Proteomes" id="UP000294927"/>
    </source>
</evidence>
<evidence type="ECO:0000256" key="1">
    <source>
        <dbReference type="PROSITE-ProRule" id="PRU00473"/>
    </source>
</evidence>
<reference evidence="4 5" key="1">
    <citation type="submission" date="2019-03" db="EMBL/GenBank/DDBJ databases">
        <title>Genomic Encyclopedia of Archaeal and Bacterial Type Strains, Phase II (KMG-II): from individual species to whole genera.</title>
        <authorList>
            <person name="Goeker M."/>
        </authorList>
    </citation>
    <scope>NUCLEOTIDE SEQUENCE [LARGE SCALE GENOMIC DNA]</scope>
    <source>
        <strain evidence="4 5">DSM 45499</strain>
    </source>
</reference>
<dbReference type="Proteomes" id="UP000294927">
    <property type="component" value="Unassembled WGS sequence"/>
</dbReference>
<sequence length="399" mass="41819">MPRWLLVLLVLLFSVLPLTACGTDADAGEPGAVGAADCLKAPGTTIAPNAKAIALVVDNTRSSATDGLPQAAEAALEVAQKRGDQVLLVPVEGAGRPQRIVREIALDPYPGEDTAVADRARPMMIKCVGLWAGQSNMLPTGPGSAVLDAVQMAARQKPVQIVVVSDGVNNVPPFDANELRFDADAEALAKNLQAAGALAPELHDATILWTGLGETNPPLPQPLRANLQEMWSAALKTAGAKVTFDSRSGRHRDVQDQRPADQLQVPEITTVTAGCAVEISVPGGLLFAGNSALLQPDADVTLQRVADQLHQHPTWSARIVGHAAAYGSTAGQQQKSRERADAVAQRLVALGMDQSRLRPEALGASEPLVDEFPGGLHDEGAAARNRRVEIVLGPEGCQS</sequence>
<keyword evidence="1" id="KW-0472">Membrane</keyword>
<name>A0A4R7UW08_9PSEU</name>
<dbReference type="Gene3D" id="3.30.1330.60">
    <property type="entry name" value="OmpA-like domain"/>
    <property type="match status" value="1"/>
</dbReference>
<evidence type="ECO:0000313" key="4">
    <source>
        <dbReference type="EMBL" id="TDV40132.1"/>
    </source>
</evidence>
<dbReference type="PANTHER" id="PTHR30329:SF21">
    <property type="entry name" value="LIPOPROTEIN YIAD-RELATED"/>
    <property type="match status" value="1"/>
</dbReference>
<dbReference type="PROSITE" id="PS51123">
    <property type="entry name" value="OMPA_2"/>
    <property type="match status" value="1"/>
</dbReference>
<feature type="domain" description="OmpA-like" evidence="3">
    <location>
        <begin position="274"/>
        <end position="396"/>
    </location>
</feature>
<dbReference type="SUPFAM" id="SSF103088">
    <property type="entry name" value="OmpA-like"/>
    <property type="match status" value="1"/>
</dbReference>
<dbReference type="GO" id="GO:0016020">
    <property type="term" value="C:membrane"/>
    <property type="evidence" value="ECO:0007669"/>
    <property type="project" value="UniProtKB-UniRule"/>
</dbReference>
<protein>
    <submittedName>
        <fullName evidence="4">Outer membrane protein OmpA-like peptidoglycan-associated protein</fullName>
    </submittedName>
</protein>
<dbReference type="Pfam" id="PF00691">
    <property type="entry name" value="OmpA"/>
    <property type="match status" value="1"/>
</dbReference>
<keyword evidence="2" id="KW-0732">Signal</keyword>
<keyword evidence="5" id="KW-1185">Reference proteome</keyword>
<accession>A0A4R7UW08</accession>
<dbReference type="InterPro" id="IPR050330">
    <property type="entry name" value="Bact_OuterMem_StrucFunc"/>
</dbReference>
<gene>
    <name evidence="4" type="ORF">CLV71_124151</name>
</gene>
<dbReference type="EMBL" id="SOCP01000024">
    <property type="protein sequence ID" value="TDV40132.1"/>
    <property type="molecule type" value="Genomic_DNA"/>
</dbReference>
<evidence type="ECO:0000259" key="3">
    <source>
        <dbReference type="PROSITE" id="PS51123"/>
    </source>
</evidence>
<dbReference type="AlphaFoldDB" id="A0A4R7UW08"/>
<dbReference type="CDD" id="cd07185">
    <property type="entry name" value="OmpA_C-like"/>
    <property type="match status" value="1"/>
</dbReference>